<gene>
    <name evidence="3" type="ORF">CUD01_13590</name>
</gene>
<proteinExistence type="predicted"/>
<keyword evidence="4" id="KW-1185">Reference proteome</keyword>
<sequence length="115" mass="12435">MGWLAWVVGVAVVGGLLVVADRLVASGRLDRFLDRPRAVRTDVGSAAGGLFDSLGDLFQPNREHLTAEKERQRLDIHYAGDDAPPFDLDSGTVVLRPRARPGDEDDASHVAPHPD</sequence>
<dbReference type="RefSeq" id="WP_094180288.1">
    <property type="nucleotide sequence ID" value="NZ_BJLP01000018.1"/>
</dbReference>
<reference evidence="3 4" key="1">
    <citation type="submission" date="2019-06" db="EMBL/GenBank/DDBJ databases">
        <title>Whole genome shotgun sequence of Cellulomonas uda NBRC 3747.</title>
        <authorList>
            <person name="Hosoyama A."/>
            <person name="Uohara A."/>
            <person name="Ohji S."/>
            <person name="Ichikawa N."/>
        </authorList>
    </citation>
    <scope>NUCLEOTIDE SEQUENCE [LARGE SCALE GENOMIC DNA]</scope>
    <source>
        <strain evidence="3 4">NBRC 3747</strain>
    </source>
</reference>
<dbReference type="InterPro" id="IPR045684">
    <property type="entry name" value="DUF6191"/>
</dbReference>
<keyword evidence="2" id="KW-1133">Transmembrane helix</keyword>
<accession>A0A4Y3KD21</accession>
<evidence type="ECO:0000256" key="2">
    <source>
        <dbReference type="SAM" id="Phobius"/>
    </source>
</evidence>
<feature type="transmembrane region" description="Helical" evidence="2">
    <location>
        <begin position="6"/>
        <end position="25"/>
    </location>
</feature>
<keyword evidence="2" id="KW-0472">Membrane</keyword>
<evidence type="ECO:0000313" key="3">
    <source>
        <dbReference type="EMBL" id="GEA80915.1"/>
    </source>
</evidence>
<keyword evidence="2" id="KW-0812">Transmembrane</keyword>
<comment type="caution">
    <text evidence="3">The sequence shown here is derived from an EMBL/GenBank/DDBJ whole genome shotgun (WGS) entry which is preliminary data.</text>
</comment>
<dbReference type="Proteomes" id="UP000315842">
    <property type="component" value="Unassembled WGS sequence"/>
</dbReference>
<dbReference type="AlphaFoldDB" id="A0A4Y3KD21"/>
<organism evidence="3 4">
    <name type="scientific">Cellulomonas uda</name>
    <dbReference type="NCBI Taxonomy" id="1714"/>
    <lineage>
        <taxon>Bacteria</taxon>
        <taxon>Bacillati</taxon>
        <taxon>Actinomycetota</taxon>
        <taxon>Actinomycetes</taxon>
        <taxon>Micrococcales</taxon>
        <taxon>Cellulomonadaceae</taxon>
        <taxon>Cellulomonas</taxon>
    </lineage>
</organism>
<dbReference type="Pfam" id="PF19690">
    <property type="entry name" value="DUF6191"/>
    <property type="match status" value="1"/>
</dbReference>
<evidence type="ECO:0000256" key="1">
    <source>
        <dbReference type="SAM" id="MobiDB-lite"/>
    </source>
</evidence>
<protein>
    <submittedName>
        <fullName evidence="3">Uncharacterized protein</fullName>
    </submittedName>
</protein>
<dbReference type="EMBL" id="BJLP01000018">
    <property type="protein sequence ID" value="GEA80915.1"/>
    <property type="molecule type" value="Genomic_DNA"/>
</dbReference>
<name>A0A4Y3KD21_CELUD</name>
<evidence type="ECO:0000313" key="4">
    <source>
        <dbReference type="Proteomes" id="UP000315842"/>
    </source>
</evidence>
<feature type="region of interest" description="Disordered" evidence="1">
    <location>
        <begin position="96"/>
        <end position="115"/>
    </location>
</feature>